<feature type="compositionally biased region" description="Pro residues" evidence="1">
    <location>
        <begin position="7"/>
        <end position="16"/>
    </location>
</feature>
<feature type="domain" description="Carboxymuconolactone decarboxylase-like" evidence="2">
    <location>
        <begin position="57"/>
        <end position="136"/>
    </location>
</feature>
<organism evidence="3 4">
    <name type="scientific">Janibacter limosus</name>
    <dbReference type="NCBI Taxonomy" id="53458"/>
    <lineage>
        <taxon>Bacteria</taxon>
        <taxon>Bacillati</taxon>
        <taxon>Actinomycetota</taxon>
        <taxon>Actinomycetes</taxon>
        <taxon>Micrococcales</taxon>
        <taxon>Intrasporangiaceae</taxon>
        <taxon>Janibacter</taxon>
    </lineage>
</organism>
<dbReference type="PANTHER" id="PTHR34846">
    <property type="entry name" value="4-CARBOXYMUCONOLACTONE DECARBOXYLASE FAMILY PROTEIN (AFU_ORTHOLOGUE AFUA_6G11590)"/>
    <property type="match status" value="1"/>
</dbReference>
<feature type="region of interest" description="Disordered" evidence="1">
    <location>
        <begin position="189"/>
        <end position="209"/>
    </location>
</feature>
<dbReference type="KEGG" id="jli:EXU32_13070"/>
<dbReference type="OrthoDB" id="9810664at2"/>
<dbReference type="InterPro" id="IPR029032">
    <property type="entry name" value="AhpD-like"/>
</dbReference>
<dbReference type="EMBL" id="CP036164">
    <property type="protein sequence ID" value="QBF47094.1"/>
    <property type="molecule type" value="Genomic_DNA"/>
</dbReference>
<protein>
    <submittedName>
        <fullName evidence="3">Carboxymuconolactone decarboxylase family protein</fullName>
    </submittedName>
</protein>
<evidence type="ECO:0000256" key="1">
    <source>
        <dbReference type="SAM" id="MobiDB-lite"/>
    </source>
</evidence>
<evidence type="ECO:0000313" key="4">
    <source>
        <dbReference type="Proteomes" id="UP000290408"/>
    </source>
</evidence>
<feature type="region of interest" description="Disordered" evidence="1">
    <location>
        <begin position="1"/>
        <end position="20"/>
    </location>
</feature>
<gene>
    <name evidence="3" type="ORF">EXU32_13070</name>
</gene>
<reference evidence="3 4" key="1">
    <citation type="submission" date="2019-02" db="EMBL/GenBank/DDBJ databases">
        <title>Genomic data mining of an Antarctic deep-sea actinobacterium, Janibacterlimosus P3-3-X1.</title>
        <authorList>
            <person name="Liao L."/>
            <person name="Chen B."/>
        </authorList>
    </citation>
    <scope>NUCLEOTIDE SEQUENCE [LARGE SCALE GENOMIC DNA]</scope>
    <source>
        <strain evidence="3 4">P3-3-X1</strain>
    </source>
</reference>
<name>A0A4P6MTW0_9MICO</name>
<dbReference type="Pfam" id="PF02627">
    <property type="entry name" value="CMD"/>
    <property type="match status" value="1"/>
</dbReference>
<keyword evidence="4" id="KW-1185">Reference proteome</keyword>
<dbReference type="Proteomes" id="UP000290408">
    <property type="component" value="Chromosome"/>
</dbReference>
<evidence type="ECO:0000259" key="2">
    <source>
        <dbReference type="Pfam" id="PF02627"/>
    </source>
</evidence>
<dbReference type="AlphaFoldDB" id="A0A4P6MTW0"/>
<dbReference type="Gene3D" id="1.20.1290.10">
    <property type="entry name" value="AhpD-like"/>
    <property type="match status" value="1"/>
</dbReference>
<dbReference type="InterPro" id="IPR003779">
    <property type="entry name" value="CMD-like"/>
</dbReference>
<dbReference type="SUPFAM" id="SSF69118">
    <property type="entry name" value="AhpD-like"/>
    <property type="match status" value="1"/>
</dbReference>
<proteinExistence type="predicted"/>
<sequence length="209" mass="22646">MSRSVPPKDPTAPSPRVPLRADADGDALLRTIYDKVTATAGRVPTLYQALGNAPAQLQGWIDAAWALRAQAHSDRALRELAILRCAYLAQSEYVWCSHVHLAIVEGASEQQVAHITEWSAHRADYPPATQAVLALTDDLAGQGQVAEATWQAAAEHLDPEALVEVVLTLSWYLHVARVVETLHIPPEGYHARVAPLPPRPGTGAPDQEK</sequence>
<dbReference type="PANTHER" id="PTHR34846:SF11">
    <property type="entry name" value="4-CARBOXYMUCONOLACTONE DECARBOXYLASE FAMILY PROTEIN (AFU_ORTHOLOGUE AFUA_6G11590)"/>
    <property type="match status" value="1"/>
</dbReference>
<evidence type="ECO:0000313" key="3">
    <source>
        <dbReference type="EMBL" id="QBF47094.1"/>
    </source>
</evidence>
<dbReference type="GO" id="GO:0051920">
    <property type="term" value="F:peroxiredoxin activity"/>
    <property type="evidence" value="ECO:0007669"/>
    <property type="project" value="InterPro"/>
</dbReference>
<dbReference type="RefSeq" id="WP_130630294.1">
    <property type="nucleotide sequence ID" value="NZ_CP036164.1"/>
</dbReference>
<accession>A0A4P6MTW0</accession>